<evidence type="ECO:0000256" key="3">
    <source>
        <dbReference type="ARBA" id="ARBA00023163"/>
    </source>
</evidence>
<comment type="caution">
    <text evidence="5">The sequence shown here is derived from an EMBL/GenBank/DDBJ whole genome shotgun (WGS) entry which is preliminary data.</text>
</comment>
<dbReference type="CDD" id="cd06267">
    <property type="entry name" value="PBP1_LacI_sugar_binding-like"/>
    <property type="match status" value="1"/>
</dbReference>
<dbReference type="InterPro" id="IPR046335">
    <property type="entry name" value="LacI/GalR-like_sensor"/>
</dbReference>
<keyword evidence="2 5" id="KW-0238">DNA-binding</keyword>
<sequence length="353" mass="39030">MTTTPLRYLEIKKRLIRLIAEMKPHDRIPSRNVLADTFQAARTTVERAISEMIGEGYLYSRDGSGTYVAEATTALDGEDGVEIKSWGLLIPDIQHYNYPDIARGVGDVANEHEMNLIICNTDDEYAKQSRHIDRMIASKVKGLIVVPAIFGKADLTPFYRLQEAGIPFVFCQRTIEDIAAPRVIANQFFAGYLAAKHLIDAGRRMIGYISRPLYSISSDRYMGYLSALNEAGLPARRDLVAFETAFESEEEGYASALRMLDGSDKPDAFFCFNDRIARGVYIAAAEKGLAVGRDLAIVGCDNTEICLSLPVKLTSVSFQTYKMGKLAAEALLDSDSGGIQVLQPELIIRDSSM</sequence>
<dbReference type="SUPFAM" id="SSF46785">
    <property type="entry name" value="Winged helix' DNA-binding domain"/>
    <property type="match status" value="1"/>
</dbReference>
<name>A0A839U0F9_9BACL</name>
<dbReference type="Gene3D" id="3.40.50.2300">
    <property type="match status" value="2"/>
</dbReference>
<dbReference type="InterPro" id="IPR028082">
    <property type="entry name" value="Peripla_BP_I"/>
</dbReference>
<evidence type="ECO:0000313" key="5">
    <source>
        <dbReference type="EMBL" id="MBB3131250.1"/>
    </source>
</evidence>
<accession>A0A839U0F9</accession>
<keyword evidence="1" id="KW-0805">Transcription regulation</keyword>
<dbReference type="SMART" id="SM00345">
    <property type="entry name" value="HTH_GNTR"/>
    <property type="match status" value="1"/>
</dbReference>
<dbReference type="Pfam" id="PF00392">
    <property type="entry name" value="GntR"/>
    <property type="match status" value="1"/>
</dbReference>
<dbReference type="PANTHER" id="PTHR30146:SF109">
    <property type="entry name" value="HTH-TYPE TRANSCRIPTIONAL REGULATOR GALS"/>
    <property type="match status" value="1"/>
</dbReference>
<dbReference type="Gene3D" id="1.10.10.10">
    <property type="entry name" value="Winged helix-like DNA-binding domain superfamily/Winged helix DNA-binding domain"/>
    <property type="match status" value="1"/>
</dbReference>
<dbReference type="RefSeq" id="WP_183585906.1">
    <property type="nucleotide sequence ID" value="NZ_JACHXJ010000006.1"/>
</dbReference>
<dbReference type="SUPFAM" id="SSF53822">
    <property type="entry name" value="Periplasmic binding protein-like I"/>
    <property type="match status" value="1"/>
</dbReference>
<dbReference type="EMBL" id="JACHXJ010000006">
    <property type="protein sequence ID" value="MBB3131250.1"/>
    <property type="molecule type" value="Genomic_DNA"/>
</dbReference>
<evidence type="ECO:0000256" key="2">
    <source>
        <dbReference type="ARBA" id="ARBA00023125"/>
    </source>
</evidence>
<dbReference type="InterPro" id="IPR000524">
    <property type="entry name" value="Tscrpt_reg_HTH_GntR"/>
</dbReference>
<dbReference type="PANTHER" id="PTHR30146">
    <property type="entry name" value="LACI-RELATED TRANSCRIPTIONAL REPRESSOR"/>
    <property type="match status" value="1"/>
</dbReference>
<dbReference type="AlphaFoldDB" id="A0A839U0F9"/>
<evidence type="ECO:0000259" key="4">
    <source>
        <dbReference type="PROSITE" id="PS50949"/>
    </source>
</evidence>
<protein>
    <submittedName>
        <fullName evidence="5">DNA-binding LacI/PurR family transcriptional regulator</fullName>
    </submittedName>
</protein>
<dbReference type="GO" id="GO:0000976">
    <property type="term" value="F:transcription cis-regulatory region binding"/>
    <property type="evidence" value="ECO:0007669"/>
    <property type="project" value="TreeGrafter"/>
</dbReference>
<dbReference type="PROSITE" id="PS50949">
    <property type="entry name" value="HTH_GNTR"/>
    <property type="match status" value="1"/>
</dbReference>
<dbReference type="Proteomes" id="UP000517523">
    <property type="component" value="Unassembled WGS sequence"/>
</dbReference>
<dbReference type="Pfam" id="PF13377">
    <property type="entry name" value="Peripla_BP_3"/>
    <property type="match status" value="1"/>
</dbReference>
<dbReference type="InterPro" id="IPR036388">
    <property type="entry name" value="WH-like_DNA-bd_sf"/>
</dbReference>
<reference evidence="5 6" key="1">
    <citation type="submission" date="2020-08" db="EMBL/GenBank/DDBJ databases">
        <title>Genomic Encyclopedia of Type Strains, Phase III (KMG-III): the genomes of soil and plant-associated and newly described type strains.</title>
        <authorList>
            <person name="Whitman W."/>
        </authorList>
    </citation>
    <scope>NUCLEOTIDE SEQUENCE [LARGE SCALE GENOMIC DNA]</scope>
    <source>
        <strain evidence="5 6">CECT 5831</strain>
    </source>
</reference>
<keyword evidence="3" id="KW-0804">Transcription</keyword>
<evidence type="ECO:0000313" key="6">
    <source>
        <dbReference type="Proteomes" id="UP000517523"/>
    </source>
</evidence>
<proteinExistence type="predicted"/>
<dbReference type="CDD" id="cd07377">
    <property type="entry name" value="WHTH_GntR"/>
    <property type="match status" value="1"/>
</dbReference>
<dbReference type="GO" id="GO:0003700">
    <property type="term" value="F:DNA-binding transcription factor activity"/>
    <property type="evidence" value="ECO:0007669"/>
    <property type="project" value="InterPro"/>
</dbReference>
<organism evidence="5 6">
    <name type="scientific">Paenibacillus rhizosphaerae</name>
    <dbReference type="NCBI Taxonomy" id="297318"/>
    <lineage>
        <taxon>Bacteria</taxon>
        <taxon>Bacillati</taxon>
        <taxon>Bacillota</taxon>
        <taxon>Bacilli</taxon>
        <taxon>Bacillales</taxon>
        <taxon>Paenibacillaceae</taxon>
        <taxon>Paenibacillus</taxon>
    </lineage>
</organism>
<feature type="domain" description="HTH gntR-type" evidence="4">
    <location>
        <begin position="5"/>
        <end position="71"/>
    </location>
</feature>
<evidence type="ECO:0000256" key="1">
    <source>
        <dbReference type="ARBA" id="ARBA00023015"/>
    </source>
</evidence>
<gene>
    <name evidence="5" type="ORF">FHS19_005970</name>
</gene>
<dbReference type="InterPro" id="IPR036390">
    <property type="entry name" value="WH_DNA-bd_sf"/>
</dbReference>